<feature type="transmembrane region" description="Helical" evidence="9">
    <location>
        <begin position="30"/>
        <end position="48"/>
    </location>
</feature>
<feature type="region of interest" description="Disordered" evidence="8">
    <location>
        <begin position="128"/>
        <end position="151"/>
    </location>
</feature>
<keyword evidence="11" id="KW-1185">Reference proteome</keyword>
<evidence type="ECO:0000313" key="11">
    <source>
        <dbReference type="Proteomes" id="UP000198790"/>
    </source>
</evidence>
<dbReference type="InterPro" id="IPR002549">
    <property type="entry name" value="AI-2E-like"/>
</dbReference>
<evidence type="ECO:0000313" key="10">
    <source>
        <dbReference type="EMBL" id="SFA85484.1"/>
    </source>
</evidence>
<feature type="transmembrane region" description="Helical" evidence="9">
    <location>
        <begin position="165"/>
        <end position="192"/>
    </location>
</feature>
<keyword evidence="6 9" id="KW-1133">Transmembrane helix</keyword>
<accession>A0A1I0WA70</accession>
<dbReference type="STRING" id="237018.SAMN04489723_1028"/>
<comment type="subcellular location">
    <subcellularLocation>
        <location evidence="1">Cell membrane</location>
        <topology evidence="1">Multi-pass membrane protein</topology>
    </subcellularLocation>
</comment>
<dbReference type="OrthoDB" id="9793390at2"/>
<keyword evidence="5 9" id="KW-0812">Transmembrane</keyword>
<dbReference type="Pfam" id="PF01594">
    <property type="entry name" value="AI-2E_transport"/>
    <property type="match status" value="1"/>
</dbReference>
<feature type="transmembrane region" description="Helical" evidence="9">
    <location>
        <begin position="227"/>
        <end position="248"/>
    </location>
</feature>
<dbReference type="PANTHER" id="PTHR21716:SF53">
    <property type="entry name" value="PERMEASE PERM-RELATED"/>
    <property type="match status" value="1"/>
</dbReference>
<proteinExistence type="inferred from homology"/>
<dbReference type="GO" id="GO:0055085">
    <property type="term" value="P:transmembrane transport"/>
    <property type="evidence" value="ECO:0007669"/>
    <property type="project" value="TreeGrafter"/>
</dbReference>
<comment type="similarity">
    <text evidence="2">Belongs to the autoinducer-2 exporter (AI-2E) (TC 2.A.86) family.</text>
</comment>
<keyword evidence="4" id="KW-1003">Cell membrane</keyword>
<evidence type="ECO:0000256" key="5">
    <source>
        <dbReference type="ARBA" id="ARBA00022692"/>
    </source>
</evidence>
<dbReference type="PANTHER" id="PTHR21716">
    <property type="entry name" value="TRANSMEMBRANE PROTEIN"/>
    <property type="match status" value="1"/>
</dbReference>
<dbReference type="RefSeq" id="WP_092894584.1">
    <property type="nucleotide sequence ID" value="NZ_FOKK01000002.1"/>
</dbReference>
<dbReference type="GO" id="GO:0005886">
    <property type="term" value="C:plasma membrane"/>
    <property type="evidence" value="ECO:0007669"/>
    <property type="project" value="UniProtKB-SubCell"/>
</dbReference>
<feature type="transmembrane region" description="Helical" evidence="9">
    <location>
        <begin position="60"/>
        <end position="80"/>
    </location>
</feature>
<dbReference type="Proteomes" id="UP000198790">
    <property type="component" value="Unassembled WGS sequence"/>
</dbReference>
<evidence type="ECO:0000256" key="4">
    <source>
        <dbReference type="ARBA" id="ARBA00022475"/>
    </source>
</evidence>
<dbReference type="AlphaFoldDB" id="A0A1I0WA70"/>
<reference evidence="10 11" key="1">
    <citation type="submission" date="2016-10" db="EMBL/GenBank/DDBJ databases">
        <authorList>
            <person name="de Groot N.N."/>
        </authorList>
    </citation>
    <scope>NUCLEOTIDE SEQUENCE [LARGE SCALE GENOMIC DNA]</scope>
    <source>
        <strain evidence="10 11">DSM 23399</strain>
    </source>
</reference>
<evidence type="ECO:0000256" key="1">
    <source>
        <dbReference type="ARBA" id="ARBA00004651"/>
    </source>
</evidence>
<feature type="transmembrane region" description="Helical" evidence="9">
    <location>
        <begin position="321"/>
        <end position="344"/>
    </location>
</feature>
<name>A0A1I0WA70_9BACT</name>
<evidence type="ECO:0000256" key="2">
    <source>
        <dbReference type="ARBA" id="ARBA00009773"/>
    </source>
</evidence>
<evidence type="ECO:0000256" key="9">
    <source>
        <dbReference type="SAM" id="Phobius"/>
    </source>
</evidence>
<evidence type="ECO:0000256" key="6">
    <source>
        <dbReference type="ARBA" id="ARBA00022989"/>
    </source>
</evidence>
<feature type="transmembrane region" description="Helical" evidence="9">
    <location>
        <begin position="7"/>
        <end position="24"/>
    </location>
</feature>
<organism evidence="10 11">
    <name type="scientific">Algoriphagus aquimarinus</name>
    <dbReference type="NCBI Taxonomy" id="237018"/>
    <lineage>
        <taxon>Bacteria</taxon>
        <taxon>Pseudomonadati</taxon>
        <taxon>Bacteroidota</taxon>
        <taxon>Cytophagia</taxon>
        <taxon>Cytophagales</taxon>
        <taxon>Cyclobacteriaceae</taxon>
        <taxon>Algoriphagus</taxon>
    </lineage>
</organism>
<gene>
    <name evidence="10" type="ORF">SAMN04489723_1028</name>
</gene>
<evidence type="ECO:0000256" key="8">
    <source>
        <dbReference type="SAM" id="MobiDB-lite"/>
    </source>
</evidence>
<feature type="transmembrane region" description="Helical" evidence="9">
    <location>
        <begin position="254"/>
        <end position="278"/>
    </location>
</feature>
<feature type="transmembrane region" description="Helical" evidence="9">
    <location>
        <begin position="290"/>
        <end position="309"/>
    </location>
</feature>
<keyword evidence="7 9" id="KW-0472">Membrane</keyword>
<protein>
    <submittedName>
        <fullName evidence="10">Predicted PurR-regulated permease PerM</fullName>
    </submittedName>
</protein>
<dbReference type="EMBL" id="FOKK01000002">
    <property type="protein sequence ID" value="SFA85484.1"/>
    <property type="molecule type" value="Genomic_DNA"/>
</dbReference>
<evidence type="ECO:0000256" key="3">
    <source>
        <dbReference type="ARBA" id="ARBA00022448"/>
    </source>
</evidence>
<keyword evidence="3" id="KW-0813">Transport</keyword>
<evidence type="ECO:0000256" key="7">
    <source>
        <dbReference type="ARBA" id="ARBA00023136"/>
    </source>
</evidence>
<sequence>MKAKEILLSLALLILGTYFLIKGLVISTSFLVPIAFASLLTLICIPLSRKMEIIGISRGLASFLCVVVSFVSFLAFFWVISAQISNISERWPEAKKTLKPKLESTQQFIREKTGISTQEQMKLIYGATEENPESSTSEKPQADKLPDNSEADSSELLTQGAKKKIGIIVMDFFGFLGSAMLTFIYLFFFLFYRRKVKLSILKFFDPEKRSQAQEVMGQSIQLSVNFLVGRLTLILFLAIIYSAGLMIAGVDNAILISLIAAVLSLIPYLGVIIGYVLAISMTAFSGAETWSLMIVTFTYGLAQFIESYILEPYVVGDKVNLNPLITIVVVVLGGSVWGVSGMILSIPLAGILKIIFDATDALKPLGYALGVEDIDSSDKQGVLSRWGENIWNKFKKIPTRKH</sequence>